<dbReference type="KEGG" id="mmil:sm9_0627"/>
<protein>
    <recommendedName>
        <fullName evidence="1">RNase NYN domain-containing protein</fullName>
    </recommendedName>
</protein>
<dbReference type="OrthoDB" id="74167at2157"/>
<accession>A0A0U3DQZ4</accession>
<dbReference type="Gene3D" id="3.40.50.11980">
    <property type="match status" value="1"/>
</dbReference>
<dbReference type="GeneID" id="26735602"/>
<evidence type="ECO:0000313" key="3">
    <source>
        <dbReference type="Proteomes" id="UP000067738"/>
    </source>
</evidence>
<proteinExistence type="predicted"/>
<evidence type="ECO:0000313" key="2">
    <source>
        <dbReference type="EMBL" id="ALT68426.1"/>
    </source>
</evidence>
<dbReference type="RefSeq" id="WP_058738748.1">
    <property type="nucleotide sequence ID" value="NZ_CP011266.1"/>
</dbReference>
<gene>
    <name evidence="2" type="ORF">sm9_0627</name>
</gene>
<evidence type="ECO:0000259" key="1">
    <source>
        <dbReference type="Pfam" id="PF11977"/>
    </source>
</evidence>
<dbReference type="InterPro" id="IPR021869">
    <property type="entry name" value="RNase_Zc3h12_NYN"/>
</dbReference>
<dbReference type="Proteomes" id="UP000067738">
    <property type="component" value="Chromosome"/>
</dbReference>
<dbReference type="EMBL" id="CP011266">
    <property type="protein sequence ID" value="ALT68426.1"/>
    <property type="molecule type" value="Genomic_DNA"/>
</dbReference>
<keyword evidence="3" id="KW-1185">Reference proteome</keyword>
<name>A0A0U3DQZ4_9EURY</name>
<organism evidence="2 3">
    <name type="scientific">Methanobrevibacter millerae</name>
    <dbReference type="NCBI Taxonomy" id="230361"/>
    <lineage>
        <taxon>Archaea</taxon>
        <taxon>Methanobacteriati</taxon>
        <taxon>Methanobacteriota</taxon>
        <taxon>Methanomada group</taxon>
        <taxon>Methanobacteria</taxon>
        <taxon>Methanobacteriales</taxon>
        <taxon>Methanobacteriaceae</taxon>
        <taxon>Methanobrevibacter</taxon>
    </lineage>
</organism>
<dbReference type="AlphaFoldDB" id="A0A0U3DQZ4"/>
<dbReference type="Pfam" id="PF11977">
    <property type="entry name" value="RNase_Zc3h12a"/>
    <property type="match status" value="1"/>
</dbReference>
<reference evidence="2 3" key="1">
    <citation type="submission" date="2015-04" db="EMBL/GenBank/DDBJ databases">
        <title>The complete genome sequence of the rumen methanogen Methanobrevibacter millerae SM9.</title>
        <authorList>
            <person name="Leahy S.C."/>
            <person name="Kelly W.J."/>
            <person name="Pacheco D.M."/>
            <person name="Li D."/>
            <person name="Altermann E."/>
            <person name="Attwood G.T."/>
        </authorList>
    </citation>
    <scope>NUCLEOTIDE SEQUENCE [LARGE SCALE GENOMIC DNA]</scope>
    <source>
        <strain evidence="2 3">SM9</strain>
    </source>
</reference>
<feature type="domain" description="RNase NYN" evidence="1">
    <location>
        <begin position="2"/>
        <end position="122"/>
    </location>
</feature>
<sequence>MKVVVDASNVAHHVKNENSQPQMVNILAAVKALEESEDEFVIIADASLRHEIDNKDAFLKLLESDNVEEVPAGNDADHFILEIAYSEKAKILSNDKFRDYAAEFKNINSFRIPFVIKDNRLTFGRPKKPKHDKNILQNISDEIIKQLNFRKWEVYTGKEGLEISPLNIAKQAIIRIDDENNINSKVENIFSKIPMFNKIVDMVDDVEIAAPYVIFVLVHPKDYKLAVKNAGNISVTVADRLGLEKKPLIAVRNDLFTKPGTFELNILLADEVTETAPYNVLVRVSTHDEVFIKKNSRNIASTIAGRLGSWKFPFVSVKPDMLLQRPGEFEIELEKGGKLDG</sequence>
<dbReference type="PATRIC" id="fig|230361.4.peg.649"/>